<evidence type="ECO:0000256" key="5">
    <source>
        <dbReference type="ARBA" id="ARBA00022801"/>
    </source>
</evidence>
<dbReference type="InterPro" id="IPR032677">
    <property type="entry name" value="GTP_cyclohydro_II"/>
</dbReference>
<dbReference type="AlphaFoldDB" id="A0A0G0QVW1"/>
<feature type="binding site" evidence="9">
    <location>
        <begin position="53"/>
        <end position="57"/>
    </location>
    <ligand>
        <name>GTP</name>
        <dbReference type="ChEBI" id="CHEBI:37565"/>
    </ligand>
</feature>
<dbReference type="SUPFAM" id="SSF142695">
    <property type="entry name" value="RibA-like"/>
    <property type="match status" value="1"/>
</dbReference>
<feature type="binding site" evidence="9">
    <location>
        <position position="71"/>
    </location>
    <ligand>
        <name>Zn(2+)</name>
        <dbReference type="ChEBI" id="CHEBI:29105"/>
        <note>catalytic</note>
    </ligand>
</feature>
<evidence type="ECO:0000313" key="11">
    <source>
        <dbReference type="EMBL" id="KKR41491.1"/>
    </source>
</evidence>
<feature type="binding site" evidence="9">
    <location>
        <position position="118"/>
    </location>
    <ligand>
        <name>GTP</name>
        <dbReference type="ChEBI" id="CHEBI:37565"/>
    </ligand>
</feature>
<organism evidence="11 12">
    <name type="scientific">Candidatus Daviesbacteria bacterium GW2011_GWC2_40_12</name>
    <dbReference type="NCBI Taxonomy" id="1618431"/>
    <lineage>
        <taxon>Bacteria</taxon>
        <taxon>Candidatus Daviesiibacteriota</taxon>
    </lineage>
</organism>
<evidence type="ECO:0000256" key="2">
    <source>
        <dbReference type="ARBA" id="ARBA00022619"/>
    </source>
</evidence>
<comment type="similarity">
    <text evidence="9">Belongs to the GTP cyclohydrolase II family.</text>
</comment>
<feature type="binding site" evidence="9">
    <location>
        <position position="69"/>
    </location>
    <ligand>
        <name>Zn(2+)</name>
        <dbReference type="ChEBI" id="CHEBI:29105"/>
        <note>catalytic</note>
    </ligand>
</feature>
<dbReference type="GO" id="GO:0005525">
    <property type="term" value="F:GTP binding"/>
    <property type="evidence" value="ECO:0007669"/>
    <property type="project" value="UniProtKB-KW"/>
</dbReference>
<sequence>MKRSENTIVKVASVKLPTSFGTFKVIIFKGIKDKLEHVVLLKGENFKNPVLTRIHSSCLTGDVFSSLKCDCRDQLAASLTKIGKSKNGLLIYLNQEGRGIGLINKIKAYALQEKGYDTVAANEQLGFAADTRNYNIAAQILKDLNIDHILLLTNNPDKVTQLKQSGITVVKAIPLEITPNNKNRSYLKTKKDRLGHKLSLV</sequence>
<dbReference type="PANTHER" id="PTHR21327">
    <property type="entry name" value="GTP CYCLOHYDROLASE II-RELATED"/>
    <property type="match status" value="1"/>
</dbReference>
<dbReference type="PANTHER" id="PTHR21327:SF18">
    <property type="entry name" value="3,4-DIHYDROXY-2-BUTANONE 4-PHOSPHATE SYNTHASE"/>
    <property type="match status" value="1"/>
</dbReference>
<reference evidence="11 12" key="1">
    <citation type="journal article" date="2015" name="Nature">
        <title>rRNA introns, odd ribosomes, and small enigmatic genomes across a large radiation of phyla.</title>
        <authorList>
            <person name="Brown C.T."/>
            <person name="Hug L.A."/>
            <person name="Thomas B.C."/>
            <person name="Sharon I."/>
            <person name="Castelle C.J."/>
            <person name="Singh A."/>
            <person name="Wilkins M.J."/>
            <person name="Williams K.H."/>
            <person name="Banfield J.F."/>
        </authorList>
    </citation>
    <scope>NUCLEOTIDE SEQUENCE [LARGE SCALE GENOMIC DNA]</scope>
</reference>
<dbReference type="PATRIC" id="fig|1618431.3.peg.1070"/>
<evidence type="ECO:0000256" key="6">
    <source>
        <dbReference type="ARBA" id="ARBA00022833"/>
    </source>
</evidence>
<accession>A0A0G0QVW1</accession>
<comment type="catalytic activity">
    <reaction evidence="8 9">
        <text>GTP + 4 H2O = 2,5-diamino-6-hydroxy-4-(5-phosphoribosylamino)-pyrimidine + formate + 2 phosphate + 3 H(+)</text>
        <dbReference type="Rhea" id="RHEA:23704"/>
        <dbReference type="ChEBI" id="CHEBI:15377"/>
        <dbReference type="ChEBI" id="CHEBI:15378"/>
        <dbReference type="ChEBI" id="CHEBI:15740"/>
        <dbReference type="ChEBI" id="CHEBI:37565"/>
        <dbReference type="ChEBI" id="CHEBI:43474"/>
        <dbReference type="ChEBI" id="CHEBI:58614"/>
        <dbReference type="EC" id="3.5.4.25"/>
    </reaction>
</comment>
<feature type="domain" description="GTP cyclohydrolase II" evidence="10">
    <location>
        <begin position="11"/>
        <end position="174"/>
    </location>
</feature>
<evidence type="ECO:0000256" key="4">
    <source>
        <dbReference type="ARBA" id="ARBA00022741"/>
    </source>
</evidence>
<keyword evidence="6 9" id="KW-0862">Zinc</keyword>
<dbReference type="EC" id="3.5.4.25" evidence="9"/>
<dbReference type="Gene3D" id="3.40.50.10990">
    <property type="entry name" value="GTP cyclohydrolase II"/>
    <property type="match status" value="1"/>
</dbReference>
<feature type="active site" description="Proton acceptor" evidence="9">
    <location>
        <position position="130"/>
    </location>
</feature>
<dbReference type="EMBL" id="LBYB01000010">
    <property type="protein sequence ID" value="KKR41491.1"/>
    <property type="molecule type" value="Genomic_DNA"/>
</dbReference>
<evidence type="ECO:0000256" key="1">
    <source>
        <dbReference type="ARBA" id="ARBA00004853"/>
    </source>
</evidence>
<protein>
    <recommendedName>
        <fullName evidence="9">GTP cyclohydrolase-2</fullName>
        <ecNumber evidence="9">3.5.4.25</ecNumber>
    </recommendedName>
    <alternativeName>
        <fullName evidence="9">GTP cyclohydrolase II</fullName>
    </alternativeName>
</protein>
<feature type="binding site" evidence="9">
    <location>
        <position position="74"/>
    </location>
    <ligand>
        <name>GTP</name>
        <dbReference type="ChEBI" id="CHEBI:37565"/>
    </ligand>
</feature>
<dbReference type="GO" id="GO:0005829">
    <property type="term" value="C:cytosol"/>
    <property type="evidence" value="ECO:0007669"/>
    <property type="project" value="TreeGrafter"/>
</dbReference>
<feature type="binding site" evidence="9">
    <location>
        <begin position="96"/>
        <end position="98"/>
    </location>
    <ligand>
        <name>GTP</name>
        <dbReference type="ChEBI" id="CHEBI:37565"/>
    </ligand>
</feature>
<gene>
    <name evidence="9" type="primary">ribA</name>
    <name evidence="11" type="ORF">UT77_C0010G0017</name>
</gene>
<evidence type="ECO:0000259" key="10">
    <source>
        <dbReference type="Pfam" id="PF00925"/>
    </source>
</evidence>
<comment type="caution">
    <text evidence="11">The sequence shown here is derived from an EMBL/GenBank/DDBJ whole genome shotgun (WGS) entry which is preliminary data.</text>
</comment>
<dbReference type="GO" id="GO:0003935">
    <property type="term" value="F:GTP cyclohydrolase II activity"/>
    <property type="evidence" value="ECO:0007669"/>
    <property type="project" value="UniProtKB-UniRule"/>
</dbReference>
<dbReference type="InterPro" id="IPR000926">
    <property type="entry name" value="RibA"/>
</dbReference>
<keyword evidence="5 9" id="KW-0378">Hydrolase</keyword>
<comment type="function">
    <text evidence="9">Catalyzes the conversion of GTP to 2,5-diamino-6-ribosylamino-4(3H)-pyrimidinone 5'-phosphate (DARP), formate and pyrophosphate.</text>
</comment>
<keyword evidence="7 9" id="KW-0342">GTP-binding</keyword>
<feature type="active site" description="Nucleophile" evidence="9">
    <location>
        <position position="132"/>
    </location>
</feature>
<evidence type="ECO:0000256" key="3">
    <source>
        <dbReference type="ARBA" id="ARBA00022723"/>
    </source>
</evidence>
<dbReference type="FunFam" id="3.40.50.10990:FF:000002">
    <property type="entry name" value="GTP cyclohydrolase-2"/>
    <property type="match status" value="1"/>
</dbReference>
<keyword evidence="3 9" id="KW-0479">Metal-binding</keyword>
<keyword evidence="4 9" id="KW-0547">Nucleotide-binding</keyword>
<evidence type="ECO:0000256" key="9">
    <source>
        <dbReference type="HAMAP-Rule" id="MF_00179"/>
    </source>
</evidence>
<dbReference type="UniPathway" id="UPA00275">
    <property type="reaction ID" value="UER00400"/>
</dbReference>
<feature type="binding site" evidence="9">
    <location>
        <position position="158"/>
    </location>
    <ligand>
        <name>GTP</name>
        <dbReference type="ChEBI" id="CHEBI:37565"/>
    </ligand>
</feature>
<keyword evidence="2 9" id="KW-0686">Riboflavin biosynthesis</keyword>
<dbReference type="CDD" id="cd00641">
    <property type="entry name" value="GTP_cyclohydro2"/>
    <property type="match status" value="1"/>
</dbReference>
<feature type="binding site" evidence="9">
    <location>
        <position position="58"/>
    </location>
    <ligand>
        <name>Zn(2+)</name>
        <dbReference type="ChEBI" id="CHEBI:29105"/>
        <note>catalytic</note>
    </ligand>
</feature>
<proteinExistence type="inferred from homology"/>
<feature type="binding site" evidence="9">
    <location>
        <position position="153"/>
    </location>
    <ligand>
        <name>GTP</name>
        <dbReference type="ChEBI" id="CHEBI:37565"/>
    </ligand>
</feature>
<dbReference type="InterPro" id="IPR036144">
    <property type="entry name" value="RibA-like_sf"/>
</dbReference>
<dbReference type="GO" id="GO:0009231">
    <property type="term" value="P:riboflavin biosynthetic process"/>
    <property type="evidence" value="ECO:0007669"/>
    <property type="project" value="UniProtKB-UniRule"/>
</dbReference>
<dbReference type="GO" id="GO:0008270">
    <property type="term" value="F:zinc ion binding"/>
    <property type="evidence" value="ECO:0007669"/>
    <property type="project" value="UniProtKB-UniRule"/>
</dbReference>
<dbReference type="Pfam" id="PF00925">
    <property type="entry name" value="GTP_cyclohydro2"/>
    <property type="match status" value="1"/>
</dbReference>
<dbReference type="Proteomes" id="UP000034881">
    <property type="component" value="Unassembled WGS sequence"/>
</dbReference>
<name>A0A0G0QVW1_9BACT</name>
<dbReference type="NCBIfam" id="TIGR00505">
    <property type="entry name" value="ribA"/>
    <property type="match status" value="1"/>
</dbReference>
<dbReference type="NCBIfam" id="NF001591">
    <property type="entry name" value="PRK00393.1"/>
    <property type="match status" value="1"/>
</dbReference>
<comment type="cofactor">
    <cofactor evidence="9">
        <name>Zn(2+)</name>
        <dbReference type="ChEBI" id="CHEBI:29105"/>
    </cofactor>
    <text evidence="9">Binds 1 zinc ion per subunit.</text>
</comment>
<evidence type="ECO:0000256" key="8">
    <source>
        <dbReference type="ARBA" id="ARBA00049295"/>
    </source>
</evidence>
<comment type="pathway">
    <text evidence="1 9">Cofactor biosynthesis; riboflavin biosynthesis; 5-amino-6-(D-ribitylamino)uracil from GTP: step 1/4.</text>
</comment>
<evidence type="ECO:0000313" key="12">
    <source>
        <dbReference type="Proteomes" id="UP000034881"/>
    </source>
</evidence>
<evidence type="ECO:0000256" key="7">
    <source>
        <dbReference type="ARBA" id="ARBA00023134"/>
    </source>
</evidence>
<dbReference type="HAMAP" id="MF_00179">
    <property type="entry name" value="RibA"/>
    <property type="match status" value="1"/>
</dbReference>